<dbReference type="InterPro" id="IPR036291">
    <property type="entry name" value="NAD(P)-bd_dom_sf"/>
</dbReference>
<dbReference type="VEuPathDB" id="FungiDB:FOZG_13852"/>
<feature type="domain" description="NmrA-like" evidence="3">
    <location>
        <begin position="3"/>
        <end position="176"/>
    </location>
</feature>
<dbReference type="Gene3D" id="3.40.50.720">
    <property type="entry name" value="NAD(P)-binding Rossmann-like Domain"/>
    <property type="match status" value="2"/>
</dbReference>
<evidence type="ECO:0000313" key="4">
    <source>
        <dbReference type="EMBL" id="RKK77360.1"/>
    </source>
</evidence>
<proteinExistence type="inferred from homology"/>
<dbReference type="VEuPathDB" id="FungiDB:HZS61_005807"/>
<dbReference type="VEuPathDB" id="FungiDB:FOC1_g10002700"/>
<evidence type="ECO:0000259" key="3">
    <source>
        <dbReference type="Pfam" id="PF05368"/>
    </source>
</evidence>
<dbReference type="VEuPathDB" id="FungiDB:FOIG_13434"/>
<comment type="similarity">
    <text evidence="1">Belongs to the NmrA-type oxidoreductase family.</text>
</comment>
<comment type="caution">
    <text evidence="4">The sequence shown here is derived from an EMBL/GenBank/DDBJ whole genome shotgun (WGS) entry which is preliminary data.</text>
</comment>
<evidence type="ECO:0000313" key="5">
    <source>
        <dbReference type="Proteomes" id="UP000285084"/>
    </source>
</evidence>
<dbReference type="GO" id="GO:0005634">
    <property type="term" value="C:nucleus"/>
    <property type="evidence" value="ECO:0007669"/>
    <property type="project" value="TreeGrafter"/>
</dbReference>
<dbReference type="SUPFAM" id="SSF51735">
    <property type="entry name" value="NAD(P)-binding Rossmann-fold domains"/>
    <property type="match status" value="1"/>
</dbReference>
<evidence type="ECO:0000256" key="1">
    <source>
        <dbReference type="ARBA" id="ARBA00006328"/>
    </source>
</evidence>
<feature type="domain" description="NmrA-like" evidence="3">
    <location>
        <begin position="184"/>
        <end position="265"/>
    </location>
</feature>
<dbReference type="VEuPathDB" id="FungiDB:FOMG_14562"/>
<dbReference type="EMBL" id="MRCX01000046">
    <property type="protein sequence ID" value="RKK77360.1"/>
    <property type="molecule type" value="Genomic_DNA"/>
</dbReference>
<dbReference type="AlphaFoldDB" id="A0A420NAR6"/>
<protein>
    <recommendedName>
        <fullName evidence="3">NmrA-like domain-containing protein</fullName>
    </recommendedName>
</protein>
<dbReference type="InterPro" id="IPR008030">
    <property type="entry name" value="NmrA-like"/>
</dbReference>
<dbReference type="Gene3D" id="3.90.25.10">
    <property type="entry name" value="UDP-galactose 4-epimerase, domain 1"/>
    <property type="match status" value="2"/>
</dbReference>
<accession>A0A420NAR6</accession>
<organism evidence="4 5">
    <name type="scientific">Fusarium oxysporum</name>
    <name type="common">Fusarium vascular wilt</name>
    <dbReference type="NCBI Taxonomy" id="5507"/>
    <lineage>
        <taxon>Eukaryota</taxon>
        <taxon>Fungi</taxon>
        <taxon>Dikarya</taxon>
        <taxon>Ascomycota</taxon>
        <taxon>Pezizomycotina</taxon>
        <taxon>Sordariomycetes</taxon>
        <taxon>Hypocreomycetidae</taxon>
        <taxon>Hypocreales</taxon>
        <taxon>Nectriaceae</taxon>
        <taxon>Fusarium</taxon>
        <taxon>Fusarium oxysporum species complex</taxon>
    </lineage>
</organism>
<name>A0A420NAR6_FUSOX</name>
<sequence length="290" mass="31048">MSRALLITGATGKQGSSVINALIAKNADFLLLAATRNKESPSAKKLASKSSNIKLIEGDLDSIPALFSAAKQAAGTVPLWGVYSVQLSMGKGVTLEGEVRQGKGLIDESIKAGIKHFVYSSVDRGGDEKSWKDATVVPHFKTKHEIEHYLRDSTANGKSPMNWTILRPTAFMENLEPGFATKTATEDIGFFAAEAFTDPQAWGKQAISLAGDEITFAQLSEAFEHATGGPAGTTFGLLGKALKHGVAELGIMVNWFRDEGYGADLAKVRQLNPGAKTMEQWVKTSAFVSQ</sequence>
<evidence type="ECO:0000256" key="2">
    <source>
        <dbReference type="ARBA" id="ARBA00022857"/>
    </source>
</evidence>
<dbReference type="VEuPathDB" id="FungiDB:FOXG_09631"/>
<reference evidence="4 5" key="1">
    <citation type="journal article" date="2018" name="Sci. Rep.">
        <title>Characterisation of pathogen-specific regions and novel effector candidates in Fusarium oxysporum f. sp. cepae.</title>
        <authorList>
            <person name="Armitage A.D."/>
            <person name="Taylor A."/>
            <person name="Sobczyk M.K."/>
            <person name="Baxter L."/>
            <person name="Greenfield B.P."/>
            <person name="Bates H.J."/>
            <person name="Wilson F."/>
            <person name="Jackson A.C."/>
            <person name="Ott S."/>
            <person name="Harrison R.J."/>
            <person name="Clarkson J.P."/>
        </authorList>
    </citation>
    <scope>NUCLEOTIDE SEQUENCE [LARGE SCALE GENOMIC DNA]</scope>
    <source>
        <strain evidence="4 5">Fo_A13</strain>
    </source>
</reference>
<dbReference type="PANTHER" id="PTHR42748:SF25">
    <property type="entry name" value="NMRA FAMILY PROTEIN"/>
    <property type="match status" value="1"/>
</dbReference>
<dbReference type="VEuPathDB" id="FungiDB:FOC4_g10009588"/>
<dbReference type="InterPro" id="IPR051164">
    <property type="entry name" value="NmrA-like_oxidored"/>
</dbReference>
<gene>
    <name evidence="4" type="ORF">BFJ69_g6362</name>
</gene>
<dbReference type="Pfam" id="PF05368">
    <property type="entry name" value="NmrA"/>
    <property type="match status" value="2"/>
</dbReference>
<dbReference type="Proteomes" id="UP000285084">
    <property type="component" value="Unassembled WGS sequence"/>
</dbReference>
<keyword evidence="2" id="KW-0521">NADP</keyword>
<dbReference type="PANTHER" id="PTHR42748">
    <property type="entry name" value="NITROGEN METABOLITE REPRESSION PROTEIN NMRA FAMILY MEMBER"/>
    <property type="match status" value="1"/>
</dbReference>
<dbReference type="FunFam" id="3.40.50.720:FF:000528">
    <property type="entry name" value="Nucleoside-diphosphate-sugar epimerase family protein"/>
    <property type="match status" value="1"/>
</dbReference>